<proteinExistence type="predicted"/>
<name>A0A4S8IW94_MUSBA</name>
<dbReference type="AlphaFoldDB" id="A0A4S8IW94"/>
<gene>
    <name evidence="1" type="ORF">C4D60_Mb10t11270</name>
</gene>
<accession>A0A4S8IW94</accession>
<dbReference type="EMBL" id="PYDT01000008">
    <property type="protein sequence ID" value="THU53140.1"/>
    <property type="molecule type" value="Genomic_DNA"/>
</dbReference>
<keyword evidence="2" id="KW-1185">Reference proteome</keyword>
<evidence type="ECO:0000313" key="1">
    <source>
        <dbReference type="EMBL" id="THU53140.1"/>
    </source>
</evidence>
<reference evidence="1 2" key="1">
    <citation type="journal article" date="2019" name="Nat. Plants">
        <title>Genome sequencing of Musa balbisiana reveals subgenome evolution and function divergence in polyploid bananas.</title>
        <authorList>
            <person name="Yao X."/>
        </authorList>
    </citation>
    <scope>NUCLEOTIDE SEQUENCE [LARGE SCALE GENOMIC DNA]</scope>
    <source>
        <strain evidence="2">cv. DH-PKW</strain>
        <tissue evidence="1">Leaves</tissue>
    </source>
</reference>
<organism evidence="1 2">
    <name type="scientific">Musa balbisiana</name>
    <name type="common">Banana</name>
    <dbReference type="NCBI Taxonomy" id="52838"/>
    <lineage>
        <taxon>Eukaryota</taxon>
        <taxon>Viridiplantae</taxon>
        <taxon>Streptophyta</taxon>
        <taxon>Embryophyta</taxon>
        <taxon>Tracheophyta</taxon>
        <taxon>Spermatophyta</taxon>
        <taxon>Magnoliopsida</taxon>
        <taxon>Liliopsida</taxon>
        <taxon>Zingiberales</taxon>
        <taxon>Musaceae</taxon>
        <taxon>Musa</taxon>
    </lineage>
</organism>
<evidence type="ECO:0000313" key="2">
    <source>
        <dbReference type="Proteomes" id="UP000317650"/>
    </source>
</evidence>
<protein>
    <submittedName>
        <fullName evidence="1">Uncharacterized protein</fullName>
    </submittedName>
</protein>
<dbReference type="Proteomes" id="UP000317650">
    <property type="component" value="Chromosome 10"/>
</dbReference>
<comment type="caution">
    <text evidence="1">The sequence shown here is derived from an EMBL/GenBank/DDBJ whole genome shotgun (WGS) entry which is preliminary data.</text>
</comment>
<sequence>MVTETGAQSLGLEKARERWIEEVSQGSVSLAEGRPLVSTKSNNIVQGFHVLLGEYIYILSQNNFVTYLF</sequence>